<evidence type="ECO:0000313" key="2">
    <source>
        <dbReference type="EMBL" id="ABQ95559.1"/>
    </source>
</evidence>
<accession>B3F5K1</accession>
<name>B3F5K1_9BILA</name>
<dbReference type="AlphaFoldDB" id="B3F5K1"/>
<organism evidence="2">
    <name type="scientific">Metaperipatus inae</name>
    <dbReference type="NCBI Taxonomy" id="444703"/>
    <lineage>
        <taxon>Eukaryota</taxon>
        <taxon>Metazoa</taxon>
        <taxon>Ecdysozoa</taxon>
        <taxon>Onychophora</taxon>
        <taxon>Udeonychophora</taxon>
        <taxon>Euonychophora</taxon>
        <taxon>Peripatopsidae</taxon>
        <taxon>Metaperipatus</taxon>
    </lineage>
</organism>
<proteinExistence type="predicted"/>
<keyword evidence="2" id="KW-0496">Mitochondrion</keyword>
<dbReference type="EMBL" id="EF624055">
    <property type="protein sequence ID" value="ABQ95559.1"/>
    <property type="molecule type" value="Genomic_DNA"/>
</dbReference>
<evidence type="ECO:0000256" key="1">
    <source>
        <dbReference type="SAM" id="Phobius"/>
    </source>
</evidence>
<dbReference type="CTD" id="4509"/>
<geneLocation type="mitochondrion" evidence="2"/>
<dbReference type="GeneID" id="6390801"/>
<gene>
    <name evidence="2" type="primary">ATP8</name>
</gene>
<protein>
    <submittedName>
        <fullName evidence="2">ATP synthase F0 subunit 8</fullName>
    </submittedName>
</protein>
<sequence>MPQMKPLYWIFNMPFTIYVLFLFFIMIFYMKSKFFLNSFYYSMYSHVDWKW</sequence>
<keyword evidence="1" id="KW-0472">Membrane</keyword>
<keyword evidence="1" id="KW-0812">Transmembrane</keyword>
<feature type="transmembrane region" description="Helical" evidence="1">
    <location>
        <begin position="6"/>
        <end position="29"/>
    </location>
</feature>
<reference evidence="2" key="1">
    <citation type="submission" date="2007-05" db="EMBL/GenBank/DDBJ databases">
        <title>The complete mitochondrial genome of Metaperipatus inae (Onychophora, Peripatopsidae).</title>
        <authorList>
            <person name="Braband A."/>
            <person name="Mayer G."/>
            <person name="Podsiadlowski L."/>
        </authorList>
    </citation>
    <scope>NUCLEOTIDE SEQUENCE</scope>
</reference>
<keyword evidence="1" id="KW-1133">Transmembrane helix</keyword>
<dbReference type="RefSeq" id="YP_001974528.1">
    <property type="nucleotide sequence ID" value="NC_010961.1"/>
</dbReference>